<protein>
    <submittedName>
        <fullName evidence="3">ABC transporter permease</fullName>
    </submittedName>
</protein>
<dbReference type="PANTHER" id="PTHR39177:SF1">
    <property type="entry name" value="ABC TRANSPORTER PERMEASE YTRC-RELATED"/>
    <property type="match status" value="1"/>
</dbReference>
<evidence type="ECO:0000313" key="3">
    <source>
        <dbReference type="EMBL" id="QGZ99845.1"/>
    </source>
</evidence>
<sequence>MTFKISLFKKALILSDFKRYWWLSVLYALALFIDMPFRHLMDTLKIEIFNTQWLQDTVDRTLSLSENGLQNILLCTVPVLLAVLIFRYLQADKSSVMMHSLPYNRSSHYASRCFSGLVLLLLPAVLNCFILILLKYVTVLGSYYTLPKILMWLGLHVLFSVLFYSVTVFVGMFTGSSIAQIVFTYIFHVLPVGIYALITYSLGQLLHGFANTYSLFFEDTYPIFLLLNGRLMGTTYTVHTVGYFIVYLIAAVLFLGLGWLVYKYRKLETAGDIIAFPALYPVFKYGVTFCLMLVGGSYFSSLAGQSLPLLMIGYFLGSVLGYFIAEILIHKSFKVLHSYKGYLCYSAVILILFGAISLDVGGFVNRVPNPEEVDKVYIGYNIEEWTYYEKEKKPEYLEYRYGKYYFENNNPVFFVSKENIARMTELHNYLIKERNKAEGQPRYLIYTLKSGGYIIRQYNVNEADQEDAALLKPIYESGEYKSLRYPVMSLKPEDIKLITLSDHRSSKKPLILTGSTDLKEFTEILKDEISKMSYQEMTSNKKENINISVLDNEDKTTNIMLQSSFTLLIKWLEEKGYYDQFALLLEDIESVELENYEERMIANSARNSGEAVIPKKVEIKEPEVIAELFNMDDSRTSYNTNTVIVHFNVQNGMSSSSWERYINMDTEVSEKLKGYFRQLENN</sequence>
<dbReference type="InterPro" id="IPR045611">
    <property type="entry name" value="DUF6449"/>
</dbReference>
<keyword evidence="1" id="KW-0812">Transmembrane</keyword>
<evidence type="ECO:0000256" key="1">
    <source>
        <dbReference type="SAM" id="Phobius"/>
    </source>
</evidence>
<feature type="transmembrane region" description="Helical" evidence="1">
    <location>
        <begin position="20"/>
        <end position="37"/>
    </location>
</feature>
<dbReference type="InterPro" id="IPR053046">
    <property type="entry name" value="ABC-5_transporter"/>
</dbReference>
<gene>
    <name evidence="3" type="ORF">GQ588_03880</name>
</gene>
<name>A0A857DHZ6_9FIRM</name>
<dbReference type="RefSeq" id="WP_019226231.1">
    <property type="nucleotide sequence ID" value="NZ_CP046996.1"/>
</dbReference>
<feature type="transmembrane region" description="Helical" evidence="1">
    <location>
        <begin position="342"/>
        <end position="364"/>
    </location>
</feature>
<dbReference type="AlphaFoldDB" id="A0A857DHZ6"/>
<feature type="domain" description="DUF6449" evidence="2">
    <location>
        <begin position="446"/>
        <end position="538"/>
    </location>
</feature>
<evidence type="ECO:0000313" key="4">
    <source>
        <dbReference type="Proteomes" id="UP000430508"/>
    </source>
</evidence>
<dbReference type="Proteomes" id="UP000430508">
    <property type="component" value="Chromosome"/>
</dbReference>
<dbReference type="PANTHER" id="PTHR39177">
    <property type="entry name" value="ABC TRANSPORTER PERMEASE YTRC-RELATED"/>
    <property type="match status" value="1"/>
</dbReference>
<feature type="transmembrane region" description="Helical" evidence="1">
    <location>
        <begin position="182"/>
        <end position="203"/>
    </location>
</feature>
<feature type="transmembrane region" description="Helical" evidence="1">
    <location>
        <begin position="274"/>
        <end position="299"/>
    </location>
</feature>
<keyword evidence="1" id="KW-1133">Transmembrane helix</keyword>
<dbReference type="Pfam" id="PF20047">
    <property type="entry name" value="DUF6449"/>
    <property type="match status" value="1"/>
</dbReference>
<reference evidence="3 4" key="1">
    <citation type="submission" date="2019-12" db="EMBL/GenBank/DDBJ databases">
        <title>Sequence classification of anaerobic respiratory reductive dehalogenases: First we see many, then we see few.</title>
        <authorList>
            <person name="Molenda O."/>
            <person name="Puentes Jacome L.A."/>
            <person name="Cao X."/>
            <person name="Nesbo C.L."/>
            <person name="Tang S."/>
            <person name="Morson N."/>
            <person name="Patron J."/>
            <person name="Lomheim L."/>
            <person name="Wishart D.S."/>
            <person name="Edwards E.A."/>
        </authorList>
    </citation>
    <scope>NUCLEOTIDE SEQUENCE [LARGE SCALE GENOMIC DNA]</scope>
    <source>
        <strain evidence="3 4">12DCA</strain>
    </source>
</reference>
<feature type="transmembrane region" description="Helical" evidence="1">
    <location>
        <begin position="241"/>
        <end position="262"/>
    </location>
</feature>
<proteinExistence type="predicted"/>
<organism evidence="3 4">
    <name type="scientific">Dehalobacter restrictus</name>
    <dbReference type="NCBI Taxonomy" id="55583"/>
    <lineage>
        <taxon>Bacteria</taxon>
        <taxon>Bacillati</taxon>
        <taxon>Bacillota</taxon>
        <taxon>Clostridia</taxon>
        <taxon>Eubacteriales</taxon>
        <taxon>Desulfitobacteriaceae</taxon>
        <taxon>Dehalobacter</taxon>
    </lineage>
</organism>
<dbReference type="InterPro" id="IPR023264">
    <property type="entry name" value="ABC_transptr_acetoin_YtrC/YtrD"/>
</dbReference>
<accession>A0A857DHZ6</accession>
<feature type="transmembrane region" description="Helical" evidence="1">
    <location>
        <begin position="149"/>
        <end position="170"/>
    </location>
</feature>
<feature type="transmembrane region" description="Helical" evidence="1">
    <location>
        <begin position="311"/>
        <end position="330"/>
    </location>
</feature>
<keyword evidence="1" id="KW-0472">Membrane</keyword>
<feature type="transmembrane region" description="Helical" evidence="1">
    <location>
        <begin position="69"/>
        <end position="89"/>
    </location>
</feature>
<dbReference type="PRINTS" id="PR02026">
    <property type="entry name" value="YTRCYTRDABC"/>
</dbReference>
<evidence type="ECO:0000259" key="2">
    <source>
        <dbReference type="Pfam" id="PF20047"/>
    </source>
</evidence>
<dbReference type="EMBL" id="CP046996">
    <property type="protein sequence ID" value="QGZ99845.1"/>
    <property type="molecule type" value="Genomic_DNA"/>
</dbReference>
<feature type="transmembrane region" description="Helical" evidence="1">
    <location>
        <begin position="109"/>
        <end position="137"/>
    </location>
</feature>